<protein>
    <submittedName>
        <fullName evidence="2">Uncharacterized protein</fullName>
    </submittedName>
</protein>
<proteinExistence type="predicted"/>
<evidence type="ECO:0000313" key="2">
    <source>
        <dbReference type="EMBL" id="GEM17019.1"/>
    </source>
</evidence>
<sequence>MLWLSITAAVGLASRSAPSRSSIINVMDGLEQESSRQFSEPAIDRAPVPEMDRQHPPTAA</sequence>
<accession>A0A829X5W4</accession>
<feature type="region of interest" description="Disordered" evidence="1">
    <location>
        <begin position="29"/>
        <end position="60"/>
    </location>
</feature>
<dbReference type="AlphaFoldDB" id="A0A829X5W4"/>
<organism evidence="2 3">
    <name type="scientific">Gluconobacter oxydans NBRC 3293</name>
    <dbReference type="NCBI Taxonomy" id="1315969"/>
    <lineage>
        <taxon>Bacteria</taxon>
        <taxon>Pseudomonadati</taxon>
        <taxon>Pseudomonadota</taxon>
        <taxon>Alphaproteobacteria</taxon>
        <taxon>Acetobacterales</taxon>
        <taxon>Acetobacteraceae</taxon>
        <taxon>Gluconobacter</taxon>
    </lineage>
</organism>
<comment type="caution">
    <text evidence="2">The sequence shown here is derived from an EMBL/GenBank/DDBJ whole genome shotgun (WGS) entry which is preliminary data.</text>
</comment>
<dbReference type="EMBL" id="BARJ01000009">
    <property type="protein sequence ID" value="GEM17019.1"/>
    <property type="molecule type" value="Genomic_DNA"/>
</dbReference>
<name>A0A829X5W4_GLUOY</name>
<feature type="compositionally biased region" description="Basic and acidic residues" evidence="1">
    <location>
        <begin position="50"/>
        <end position="60"/>
    </location>
</feature>
<evidence type="ECO:0000313" key="3">
    <source>
        <dbReference type="Proteomes" id="UP000484858"/>
    </source>
</evidence>
<dbReference type="Proteomes" id="UP000484858">
    <property type="component" value="Unassembled WGS sequence"/>
</dbReference>
<reference evidence="2 3" key="1">
    <citation type="submission" date="2013-04" db="EMBL/GenBank/DDBJ databases">
        <title>Gluconobacter oxydans NBRC 3293 whole genome sequence.</title>
        <authorList>
            <person name="Matsutani M."/>
            <person name="Yakushi T."/>
            <person name="Matsushita K."/>
        </authorList>
    </citation>
    <scope>NUCLEOTIDE SEQUENCE [LARGE SCALE GENOMIC DNA]</scope>
    <source>
        <strain evidence="2 3">NBRC 3293</strain>
    </source>
</reference>
<evidence type="ECO:0000256" key="1">
    <source>
        <dbReference type="SAM" id="MobiDB-lite"/>
    </source>
</evidence>
<gene>
    <name evidence="2" type="ORF">NBRC3293_1516</name>
</gene>